<evidence type="ECO:0000256" key="1">
    <source>
        <dbReference type="ARBA" id="ARBA00004141"/>
    </source>
</evidence>
<accession>A0ABD0KZ91</accession>
<dbReference type="Pfam" id="PF20519">
    <property type="entry name" value="Polycystin_dom"/>
    <property type="match status" value="1"/>
</dbReference>
<dbReference type="PANTHER" id="PTHR46730">
    <property type="entry name" value="POLYCYSTIN-1"/>
    <property type="match status" value="1"/>
</dbReference>
<sequence length="97" mass="11613">MFCYQSRFCRQYSQRLLDRLKESKWIDRKTAAIILQFNLYCPGTDYLTGITILFETGPSGRVWPSLDLFTTKLTYYRSFDELMNAWFEVSLMLKEEI</sequence>
<protein>
    <recommendedName>
        <fullName evidence="7">Polycystin domain-containing protein</fullName>
    </recommendedName>
</protein>
<keyword evidence="3" id="KW-0812">Transmembrane</keyword>
<comment type="similarity">
    <text evidence="2">Belongs to the polycystin family.</text>
</comment>
<evidence type="ECO:0000256" key="2">
    <source>
        <dbReference type="ARBA" id="ARBA00007200"/>
    </source>
</evidence>
<proteinExistence type="inferred from homology"/>
<dbReference type="GO" id="GO:0016020">
    <property type="term" value="C:membrane"/>
    <property type="evidence" value="ECO:0007669"/>
    <property type="project" value="UniProtKB-SubCell"/>
</dbReference>
<organism evidence="8 9">
    <name type="scientific">Batillaria attramentaria</name>
    <dbReference type="NCBI Taxonomy" id="370345"/>
    <lineage>
        <taxon>Eukaryota</taxon>
        <taxon>Metazoa</taxon>
        <taxon>Spiralia</taxon>
        <taxon>Lophotrochozoa</taxon>
        <taxon>Mollusca</taxon>
        <taxon>Gastropoda</taxon>
        <taxon>Caenogastropoda</taxon>
        <taxon>Sorbeoconcha</taxon>
        <taxon>Cerithioidea</taxon>
        <taxon>Batillariidae</taxon>
        <taxon>Batillaria</taxon>
    </lineage>
</organism>
<dbReference type="AlphaFoldDB" id="A0ABD0KZ91"/>
<reference evidence="8 9" key="1">
    <citation type="journal article" date="2023" name="Sci. Data">
        <title>Genome assembly of the Korean intertidal mud-creeper Batillaria attramentaria.</title>
        <authorList>
            <person name="Patra A.K."/>
            <person name="Ho P.T."/>
            <person name="Jun S."/>
            <person name="Lee S.J."/>
            <person name="Kim Y."/>
            <person name="Won Y.J."/>
        </authorList>
    </citation>
    <scope>NUCLEOTIDE SEQUENCE [LARGE SCALE GENOMIC DNA]</scope>
    <source>
        <strain evidence="8">Wonlab-2016</strain>
    </source>
</reference>
<dbReference type="Proteomes" id="UP001519460">
    <property type="component" value="Unassembled WGS sequence"/>
</dbReference>
<evidence type="ECO:0000259" key="7">
    <source>
        <dbReference type="Pfam" id="PF20519"/>
    </source>
</evidence>
<keyword evidence="5" id="KW-1133">Transmembrane helix</keyword>
<dbReference type="InterPro" id="IPR046791">
    <property type="entry name" value="Polycystin_dom"/>
</dbReference>
<evidence type="ECO:0000256" key="3">
    <source>
        <dbReference type="ARBA" id="ARBA00022692"/>
    </source>
</evidence>
<dbReference type="PANTHER" id="PTHR46730:SF1">
    <property type="entry name" value="PLAT DOMAIN-CONTAINING PROTEIN"/>
    <property type="match status" value="1"/>
</dbReference>
<feature type="domain" description="Polycystin" evidence="7">
    <location>
        <begin position="10"/>
        <end position="73"/>
    </location>
</feature>
<gene>
    <name evidence="8" type="ORF">BaRGS_00016634</name>
</gene>
<comment type="subcellular location">
    <subcellularLocation>
        <location evidence="1">Membrane</location>
        <topology evidence="1">Multi-pass membrane protein</topology>
    </subcellularLocation>
</comment>
<evidence type="ECO:0000256" key="4">
    <source>
        <dbReference type="ARBA" id="ARBA00022737"/>
    </source>
</evidence>
<evidence type="ECO:0000256" key="5">
    <source>
        <dbReference type="ARBA" id="ARBA00022989"/>
    </source>
</evidence>
<keyword evidence="4" id="KW-0677">Repeat</keyword>
<keyword evidence="9" id="KW-1185">Reference proteome</keyword>
<evidence type="ECO:0000313" key="9">
    <source>
        <dbReference type="Proteomes" id="UP001519460"/>
    </source>
</evidence>
<name>A0ABD0KZ91_9CAEN</name>
<evidence type="ECO:0000256" key="6">
    <source>
        <dbReference type="ARBA" id="ARBA00023136"/>
    </source>
</evidence>
<evidence type="ECO:0000313" key="8">
    <source>
        <dbReference type="EMBL" id="KAK7492160.1"/>
    </source>
</evidence>
<keyword evidence="6" id="KW-0472">Membrane</keyword>
<comment type="caution">
    <text evidence="8">The sequence shown here is derived from an EMBL/GenBank/DDBJ whole genome shotgun (WGS) entry which is preliminary data.</text>
</comment>
<dbReference type="EMBL" id="JACVVK020000106">
    <property type="protein sequence ID" value="KAK7492160.1"/>
    <property type="molecule type" value="Genomic_DNA"/>
</dbReference>